<dbReference type="EMBL" id="CAJPDQ010000009">
    <property type="protein sequence ID" value="CAF9914406.1"/>
    <property type="molecule type" value="Genomic_DNA"/>
</dbReference>
<reference evidence="2" key="1">
    <citation type="submission" date="2021-03" db="EMBL/GenBank/DDBJ databases">
        <authorList>
            <person name="Tagirdzhanova G."/>
        </authorList>
    </citation>
    <scope>NUCLEOTIDE SEQUENCE</scope>
</reference>
<feature type="compositionally biased region" description="Polar residues" evidence="1">
    <location>
        <begin position="23"/>
        <end position="35"/>
    </location>
</feature>
<keyword evidence="3" id="KW-1185">Reference proteome</keyword>
<feature type="compositionally biased region" description="Basic and acidic residues" evidence="1">
    <location>
        <begin position="147"/>
        <end position="184"/>
    </location>
</feature>
<dbReference type="OrthoDB" id="3260716at2759"/>
<protein>
    <submittedName>
        <fullName evidence="2">Uncharacterized protein</fullName>
    </submittedName>
</protein>
<organism evidence="2 3">
    <name type="scientific">Gomphillus americanus</name>
    <dbReference type="NCBI Taxonomy" id="1940652"/>
    <lineage>
        <taxon>Eukaryota</taxon>
        <taxon>Fungi</taxon>
        <taxon>Dikarya</taxon>
        <taxon>Ascomycota</taxon>
        <taxon>Pezizomycotina</taxon>
        <taxon>Lecanoromycetes</taxon>
        <taxon>OSLEUM clade</taxon>
        <taxon>Ostropomycetidae</taxon>
        <taxon>Ostropales</taxon>
        <taxon>Graphidaceae</taxon>
        <taxon>Gomphilloideae</taxon>
        <taxon>Gomphillus</taxon>
    </lineage>
</organism>
<sequence>MSTTTHGAVNDAAVAGEGEFKPSLQNSEPLLSSGRQPGKLVGNDAVPEFHAKTLPAGTAPASHTFQPNPINETPGQADNADNVVGSQDKEDTYTAALDMPGTTSGDVHTGLGKPVQGQTSGDDKASERHGLAGLASNTAGESNVADQRLDSNQRGLSRDDAHTKDTVADTLGAEEREPVQAKQL</sequence>
<feature type="compositionally biased region" description="Basic and acidic residues" evidence="1">
    <location>
        <begin position="121"/>
        <end position="130"/>
    </location>
</feature>
<feature type="region of interest" description="Disordered" evidence="1">
    <location>
        <begin position="1"/>
        <end position="184"/>
    </location>
</feature>
<evidence type="ECO:0000313" key="2">
    <source>
        <dbReference type="EMBL" id="CAF9914406.1"/>
    </source>
</evidence>
<dbReference type="AlphaFoldDB" id="A0A8H3F4X7"/>
<name>A0A8H3F4X7_9LECA</name>
<accession>A0A8H3F4X7</accession>
<feature type="compositionally biased region" description="Polar residues" evidence="1">
    <location>
        <begin position="135"/>
        <end position="146"/>
    </location>
</feature>
<evidence type="ECO:0000313" key="3">
    <source>
        <dbReference type="Proteomes" id="UP000664169"/>
    </source>
</evidence>
<evidence type="ECO:0000256" key="1">
    <source>
        <dbReference type="SAM" id="MobiDB-lite"/>
    </source>
</evidence>
<comment type="caution">
    <text evidence="2">The sequence shown here is derived from an EMBL/GenBank/DDBJ whole genome shotgun (WGS) entry which is preliminary data.</text>
</comment>
<dbReference type="Proteomes" id="UP000664169">
    <property type="component" value="Unassembled WGS sequence"/>
</dbReference>
<gene>
    <name evidence="2" type="ORF">GOMPHAMPRED_008153</name>
</gene>
<proteinExistence type="predicted"/>
<feature type="compositionally biased region" description="Polar residues" evidence="1">
    <location>
        <begin position="61"/>
        <end position="76"/>
    </location>
</feature>